<organism evidence="3 4">
    <name type="scientific">Schleiferilactobacillus harbinensis DSM 16991</name>
    <dbReference type="NCBI Taxonomy" id="1122147"/>
    <lineage>
        <taxon>Bacteria</taxon>
        <taxon>Bacillati</taxon>
        <taxon>Bacillota</taxon>
        <taxon>Bacilli</taxon>
        <taxon>Lactobacillales</taxon>
        <taxon>Lactobacillaceae</taxon>
        <taxon>Schleiferilactobacillus</taxon>
    </lineage>
</organism>
<dbReference type="eggNOG" id="ENOG5030B25">
    <property type="taxonomic scope" value="Bacteria"/>
</dbReference>
<keyword evidence="2" id="KW-0732">Signal</keyword>
<dbReference type="PATRIC" id="fig|1122147.4.peg.146"/>
<reference evidence="3 4" key="1">
    <citation type="journal article" date="2015" name="Genome Announc.">
        <title>Expanding the biotechnology potential of lactobacilli through comparative genomics of 213 strains and associated genera.</title>
        <authorList>
            <person name="Sun Z."/>
            <person name="Harris H.M."/>
            <person name="McCann A."/>
            <person name="Guo C."/>
            <person name="Argimon S."/>
            <person name="Zhang W."/>
            <person name="Yang X."/>
            <person name="Jeffery I.B."/>
            <person name="Cooney J.C."/>
            <person name="Kagawa T.F."/>
            <person name="Liu W."/>
            <person name="Song Y."/>
            <person name="Salvetti E."/>
            <person name="Wrobel A."/>
            <person name="Rasinkangas P."/>
            <person name="Parkhill J."/>
            <person name="Rea M.C."/>
            <person name="O'Sullivan O."/>
            <person name="Ritari J."/>
            <person name="Douillard F.P."/>
            <person name="Paul Ross R."/>
            <person name="Yang R."/>
            <person name="Briner A.E."/>
            <person name="Felis G.E."/>
            <person name="de Vos W.M."/>
            <person name="Barrangou R."/>
            <person name="Klaenhammer T.R."/>
            <person name="Caufield P.W."/>
            <person name="Cui Y."/>
            <person name="Zhang H."/>
            <person name="O'Toole P.W."/>
        </authorList>
    </citation>
    <scope>NUCLEOTIDE SEQUENCE [LARGE SCALE GENOMIC DNA]</scope>
    <source>
        <strain evidence="3 4">DSM 16991</strain>
    </source>
</reference>
<feature type="compositionally biased region" description="Polar residues" evidence="1">
    <location>
        <begin position="196"/>
        <end position="210"/>
    </location>
</feature>
<evidence type="ECO:0008006" key="5">
    <source>
        <dbReference type="Google" id="ProtNLM"/>
    </source>
</evidence>
<evidence type="ECO:0000313" key="3">
    <source>
        <dbReference type="EMBL" id="KRM29952.1"/>
    </source>
</evidence>
<sequence>MKKKSWRTWLRTAAVAVGVLVGGLLASPASTQAAARNVGTVNYVQGYGIVLYQKPGSGALPKYLKTNSRWQVFSGGQAGSDYYFGLGGAQYMSGRYFDLQNETSSQSLNAVGRVKYVPGYSIAIWNKATNGRQPVPGRKLLHNSAWRVFGRKVVNGQSWYELGTNQWIQGTYFYLTKETSRGAKAYTTKPEDLVNNPESSNPGQPETNPGHSDYETVFVAATGNKYHFNRNCRGLSNANQSTLRKMTLKEAKAKGYTLCNYEH</sequence>
<feature type="chain" id="PRO_5038958753" description="Surface layer protein A domain-containing protein" evidence="2">
    <location>
        <begin position="27"/>
        <end position="263"/>
    </location>
</feature>
<dbReference type="OrthoDB" id="2329926at2"/>
<dbReference type="AlphaFoldDB" id="A0A0R1XIC1"/>
<gene>
    <name evidence="3" type="ORF">FC91_GL000144</name>
</gene>
<dbReference type="RefSeq" id="WP_027827979.1">
    <property type="nucleotide sequence ID" value="NZ_AUEH01000010.1"/>
</dbReference>
<comment type="caution">
    <text evidence="3">The sequence shown here is derived from an EMBL/GenBank/DDBJ whole genome shotgun (WGS) entry which is preliminary data.</text>
</comment>
<feature type="region of interest" description="Disordered" evidence="1">
    <location>
        <begin position="186"/>
        <end position="213"/>
    </location>
</feature>
<protein>
    <recommendedName>
        <fullName evidence="5">Surface layer protein A domain-containing protein</fullName>
    </recommendedName>
</protein>
<dbReference type="PROSITE" id="PS51318">
    <property type="entry name" value="TAT"/>
    <property type="match status" value="1"/>
</dbReference>
<evidence type="ECO:0000256" key="2">
    <source>
        <dbReference type="SAM" id="SignalP"/>
    </source>
</evidence>
<proteinExistence type="predicted"/>
<name>A0A0R1XIC1_9LACO</name>
<dbReference type="EMBL" id="AZFW01000008">
    <property type="protein sequence ID" value="KRM29952.1"/>
    <property type="molecule type" value="Genomic_DNA"/>
</dbReference>
<dbReference type="InterPro" id="IPR006311">
    <property type="entry name" value="TAT_signal"/>
</dbReference>
<evidence type="ECO:0000256" key="1">
    <source>
        <dbReference type="SAM" id="MobiDB-lite"/>
    </source>
</evidence>
<dbReference type="Proteomes" id="UP000050949">
    <property type="component" value="Unassembled WGS sequence"/>
</dbReference>
<feature type="signal peptide" evidence="2">
    <location>
        <begin position="1"/>
        <end position="26"/>
    </location>
</feature>
<accession>A0A0R1XIC1</accession>
<evidence type="ECO:0000313" key="4">
    <source>
        <dbReference type="Proteomes" id="UP000050949"/>
    </source>
</evidence>